<evidence type="ECO:0000256" key="1">
    <source>
        <dbReference type="SAM" id="MobiDB-lite"/>
    </source>
</evidence>
<accession>A0ABQ5RDM2</accession>
<feature type="compositionally biased region" description="Low complexity" evidence="1">
    <location>
        <begin position="1"/>
        <end position="15"/>
    </location>
</feature>
<dbReference type="EMBL" id="BSDI01000095">
    <property type="protein sequence ID" value="GLI03696.1"/>
    <property type="molecule type" value="Genomic_DNA"/>
</dbReference>
<reference evidence="2" key="1">
    <citation type="submission" date="2022-12" db="EMBL/GenBank/DDBJ databases">
        <title>New Phytohabitans aurantiacus sp. RD004123 nov., an actinomycete isolated from soil.</title>
        <authorList>
            <person name="Triningsih D.W."/>
            <person name="Harunari E."/>
            <person name="Igarashi Y."/>
        </authorList>
    </citation>
    <scope>NUCLEOTIDE SEQUENCE</scope>
    <source>
        <strain evidence="2">RD004123</strain>
    </source>
</reference>
<feature type="region of interest" description="Disordered" evidence="1">
    <location>
        <begin position="1"/>
        <end position="29"/>
    </location>
</feature>
<dbReference type="Proteomes" id="UP001144280">
    <property type="component" value="Unassembled WGS sequence"/>
</dbReference>
<comment type="caution">
    <text evidence="2">The sequence shown here is derived from an EMBL/GenBank/DDBJ whole genome shotgun (WGS) entry which is preliminary data.</text>
</comment>
<sequence length="120" mass="13097">MPGPSTQTPGTTSSPAVPGPQEPELGDRKRQIASINIWVQITSGEHHFAPRPIEAAQPANIQHAWKLRRNTIWHLFQSDLPRPHYTGLKAELNALAAALARTIDAAADPQPPTKPGNRHL</sequence>
<dbReference type="RefSeq" id="WP_281906084.1">
    <property type="nucleotide sequence ID" value="NZ_BSDI01000095.1"/>
</dbReference>
<keyword evidence="3" id="KW-1185">Reference proteome</keyword>
<gene>
    <name evidence="2" type="ORF">Pa4123_89750</name>
</gene>
<evidence type="ECO:0000313" key="3">
    <source>
        <dbReference type="Proteomes" id="UP001144280"/>
    </source>
</evidence>
<proteinExistence type="predicted"/>
<evidence type="ECO:0000313" key="2">
    <source>
        <dbReference type="EMBL" id="GLI03696.1"/>
    </source>
</evidence>
<protein>
    <submittedName>
        <fullName evidence="2">Uncharacterized protein</fullName>
    </submittedName>
</protein>
<organism evidence="2 3">
    <name type="scientific">Phytohabitans aurantiacus</name>
    <dbReference type="NCBI Taxonomy" id="3016789"/>
    <lineage>
        <taxon>Bacteria</taxon>
        <taxon>Bacillati</taxon>
        <taxon>Actinomycetota</taxon>
        <taxon>Actinomycetes</taxon>
        <taxon>Micromonosporales</taxon>
        <taxon>Micromonosporaceae</taxon>
    </lineage>
</organism>
<name>A0ABQ5RDM2_9ACTN</name>